<reference evidence="2" key="1">
    <citation type="journal article" date="2019" name="Environ. Microbiol.">
        <title>Fungal ecological strategies reflected in gene transcription - a case study of two litter decomposers.</title>
        <authorList>
            <person name="Barbi F."/>
            <person name="Kohler A."/>
            <person name="Barry K."/>
            <person name="Baskaran P."/>
            <person name="Daum C."/>
            <person name="Fauchery L."/>
            <person name="Ihrmark K."/>
            <person name="Kuo A."/>
            <person name="LaButti K."/>
            <person name="Lipzen A."/>
            <person name="Morin E."/>
            <person name="Grigoriev I.V."/>
            <person name="Henrissat B."/>
            <person name="Lindahl B."/>
            <person name="Martin F."/>
        </authorList>
    </citation>
    <scope>NUCLEOTIDE SEQUENCE</scope>
    <source>
        <strain evidence="2">JB14</strain>
    </source>
</reference>
<dbReference type="AlphaFoldDB" id="A0A6A4GJ94"/>
<feature type="compositionally biased region" description="Low complexity" evidence="1">
    <location>
        <begin position="130"/>
        <end position="149"/>
    </location>
</feature>
<feature type="compositionally biased region" description="Low complexity" evidence="1">
    <location>
        <begin position="56"/>
        <end position="67"/>
    </location>
</feature>
<organism evidence="2 3">
    <name type="scientific">Gymnopus androsaceus JB14</name>
    <dbReference type="NCBI Taxonomy" id="1447944"/>
    <lineage>
        <taxon>Eukaryota</taxon>
        <taxon>Fungi</taxon>
        <taxon>Dikarya</taxon>
        <taxon>Basidiomycota</taxon>
        <taxon>Agaricomycotina</taxon>
        <taxon>Agaricomycetes</taxon>
        <taxon>Agaricomycetidae</taxon>
        <taxon>Agaricales</taxon>
        <taxon>Marasmiineae</taxon>
        <taxon>Omphalotaceae</taxon>
        <taxon>Gymnopus</taxon>
    </lineage>
</organism>
<keyword evidence="3" id="KW-1185">Reference proteome</keyword>
<feature type="region of interest" description="Disordered" evidence="1">
    <location>
        <begin position="1"/>
        <end position="157"/>
    </location>
</feature>
<feature type="compositionally biased region" description="Polar residues" evidence="1">
    <location>
        <begin position="34"/>
        <end position="55"/>
    </location>
</feature>
<name>A0A6A4GJ94_9AGAR</name>
<evidence type="ECO:0000313" key="2">
    <source>
        <dbReference type="EMBL" id="KAE9385325.1"/>
    </source>
</evidence>
<evidence type="ECO:0000256" key="1">
    <source>
        <dbReference type="SAM" id="MobiDB-lite"/>
    </source>
</evidence>
<protein>
    <submittedName>
        <fullName evidence="2">Uncharacterized protein</fullName>
    </submittedName>
</protein>
<gene>
    <name evidence="2" type="ORF">BT96DRAFT_928844</name>
</gene>
<feature type="compositionally biased region" description="Polar residues" evidence="1">
    <location>
        <begin position="74"/>
        <end position="90"/>
    </location>
</feature>
<proteinExistence type="predicted"/>
<accession>A0A6A4GJ94</accession>
<dbReference type="EMBL" id="ML769999">
    <property type="protein sequence ID" value="KAE9385325.1"/>
    <property type="molecule type" value="Genomic_DNA"/>
</dbReference>
<evidence type="ECO:0000313" key="3">
    <source>
        <dbReference type="Proteomes" id="UP000799118"/>
    </source>
</evidence>
<sequence>MQSPHDPSPRRTPSTPIPHHPTNALPRGYMPQAMPSTHPSLIWTTQTQSHNRFYQSSGSSSSHAESSPFYTPYHQFQSYDTPQQQPISQADHTHSYPMHPQPPSPYVYPSNYPVEYTFQPPYQPSENPDNNNHYHSQHNNSNIAPGSTPYFPPPPPH</sequence>
<dbReference type="Proteomes" id="UP000799118">
    <property type="component" value="Unassembled WGS sequence"/>
</dbReference>